<dbReference type="Proteomes" id="UP001353858">
    <property type="component" value="Unassembled WGS sequence"/>
</dbReference>
<feature type="transmembrane region" description="Helical" evidence="10">
    <location>
        <begin position="860"/>
        <end position="882"/>
    </location>
</feature>
<evidence type="ECO:0000256" key="5">
    <source>
        <dbReference type="ARBA" id="ARBA00022989"/>
    </source>
</evidence>
<reference evidence="14" key="1">
    <citation type="submission" date="2023-01" db="EMBL/GenBank/DDBJ databases">
        <title>Key to firefly adult light organ development and bioluminescence: homeobox transcription factors regulate luciferase expression and transportation to peroxisome.</title>
        <authorList>
            <person name="Fu X."/>
        </authorList>
    </citation>
    <scope>NUCLEOTIDE SEQUENCE [LARGE SCALE GENOMIC DNA]</scope>
</reference>
<evidence type="ECO:0000256" key="10">
    <source>
        <dbReference type="SAM" id="Phobius"/>
    </source>
</evidence>
<keyword evidence="6" id="KW-0297">G-protein coupled receptor</keyword>
<evidence type="ECO:0000256" key="7">
    <source>
        <dbReference type="ARBA" id="ARBA00023136"/>
    </source>
</evidence>
<keyword evidence="9" id="KW-0807">Transducer</keyword>
<feature type="transmembrane region" description="Helical" evidence="10">
    <location>
        <begin position="179"/>
        <end position="199"/>
    </location>
</feature>
<comment type="similarity">
    <text evidence="2">Belongs to the G-protein coupled receptor 2 family. Mth subfamily.</text>
</comment>
<accession>A0AAN7SKP3</accession>
<dbReference type="PROSITE" id="PS50261">
    <property type="entry name" value="G_PROTEIN_RECEP_F2_4"/>
    <property type="match status" value="2"/>
</dbReference>
<comment type="subcellular location">
    <subcellularLocation>
        <location evidence="1">Endomembrane system</location>
        <topology evidence="1">Multi-pass membrane protein</topology>
    </subcellularLocation>
</comment>
<proteinExistence type="inferred from homology"/>
<feature type="transmembrane region" description="Helical" evidence="10">
    <location>
        <begin position="337"/>
        <end position="362"/>
    </location>
</feature>
<evidence type="ECO:0000256" key="8">
    <source>
        <dbReference type="ARBA" id="ARBA00023170"/>
    </source>
</evidence>
<dbReference type="GO" id="GO:0007166">
    <property type="term" value="P:cell surface receptor signaling pathway"/>
    <property type="evidence" value="ECO:0007669"/>
    <property type="project" value="InterPro"/>
</dbReference>
<dbReference type="InterPro" id="IPR000832">
    <property type="entry name" value="GPCR_2_secretin-like"/>
</dbReference>
<keyword evidence="8" id="KW-0675">Receptor</keyword>
<dbReference type="Gene3D" id="2.170.180.11">
    <property type="entry name" value="Methuselah ectodomain, domain 2"/>
    <property type="match status" value="2"/>
</dbReference>
<dbReference type="SUPFAM" id="SSF63877">
    <property type="entry name" value="Methuselah ectodomain"/>
    <property type="match status" value="1"/>
</dbReference>
<protein>
    <recommendedName>
        <fullName evidence="12">G-protein coupled receptors family 2 profile 2 domain-containing protein</fullName>
    </recommendedName>
</protein>
<feature type="transmembrane region" description="Helical" evidence="10">
    <location>
        <begin position="728"/>
        <end position="749"/>
    </location>
</feature>
<dbReference type="Gene3D" id="1.20.1070.10">
    <property type="entry name" value="Rhodopsin 7-helix transmembrane proteins"/>
    <property type="match status" value="2"/>
</dbReference>
<keyword evidence="4 11" id="KW-0732">Signal</keyword>
<organism evidence="13 14">
    <name type="scientific">Aquatica leii</name>
    <dbReference type="NCBI Taxonomy" id="1421715"/>
    <lineage>
        <taxon>Eukaryota</taxon>
        <taxon>Metazoa</taxon>
        <taxon>Ecdysozoa</taxon>
        <taxon>Arthropoda</taxon>
        <taxon>Hexapoda</taxon>
        <taxon>Insecta</taxon>
        <taxon>Pterygota</taxon>
        <taxon>Neoptera</taxon>
        <taxon>Endopterygota</taxon>
        <taxon>Coleoptera</taxon>
        <taxon>Polyphaga</taxon>
        <taxon>Elateriformia</taxon>
        <taxon>Elateroidea</taxon>
        <taxon>Lampyridae</taxon>
        <taxon>Luciolinae</taxon>
        <taxon>Aquatica</taxon>
    </lineage>
</organism>
<feature type="transmembrane region" description="Helical" evidence="10">
    <location>
        <begin position="288"/>
        <end position="308"/>
    </location>
</feature>
<feature type="signal peptide" evidence="11">
    <location>
        <begin position="1"/>
        <end position="17"/>
    </location>
</feature>
<dbReference type="GO" id="GO:0008528">
    <property type="term" value="F:G protein-coupled peptide receptor activity"/>
    <property type="evidence" value="ECO:0007669"/>
    <property type="project" value="TreeGrafter"/>
</dbReference>
<feature type="domain" description="G-protein coupled receptors family 2 profile 2" evidence="12">
    <location>
        <begin position="615"/>
        <end position="884"/>
    </location>
</feature>
<dbReference type="PANTHER" id="PTHR47154">
    <property type="entry name" value="G-PROTEIN COUPLED RECEPTOR MTH-RELATED"/>
    <property type="match status" value="1"/>
</dbReference>
<comment type="caution">
    <text evidence="13">The sequence shown here is derived from an EMBL/GenBank/DDBJ whole genome shotgun (WGS) entry which is preliminary data.</text>
</comment>
<evidence type="ECO:0000259" key="12">
    <source>
        <dbReference type="PROSITE" id="PS50261"/>
    </source>
</evidence>
<evidence type="ECO:0000256" key="6">
    <source>
        <dbReference type="ARBA" id="ARBA00023040"/>
    </source>
</evidence>
<evidence type="ECO:0000313" key="13">
    <source>
        <dbReference type="EMBL" id="KAK4872653.1"/>
    </source>
</evidence>
<dbReference type="GO" id="GO:0005886">
    <property type="term" value="C:plasma membrane"/>
    <property type="evidence" value="ECO:0007669"/>
    <property type="project" value="TreeGrafter"/>
</dbReference>
<dbReference type="InterPro" id="IPR017981">
    <property type="entry name" value="GPCR_2-like_7TM"/>
</dbReference>
<dbReference type="InterPro" id="IPR036272">
    <property type="entry name" value="Methuselah_N_sf"/>
</dbReference>
<gene>
    <name evidence="13" type="ORF">RN001_014682</name>
</gene>
<dbReference type="PANTHER" id="PTHR47154:SF2">
    <property type="entry name" value="G-PROTEIN COUPLED RECEPTOR MTH-RELATED"/>
    <property type="match status" value="1"/>
</dbReference>
<feature type="chain" id="PRO_5042954658" description="G-protein coupled receptors family 2 profile 2 domain-containing protein" evidence="11">
    <location>
        <begin position="18"/>
        <end position="920"/>
    </location>
</feature>
<evidence type="ECO:0000256" key="4">
    <source>
        <dbReference type="ARBA" id="ARBA00022729"/>
    </source>
</evidence>
<feature type="transmembrane region" description="Helical" evidence="10">
    <location>
        <begin position="652"/>
        <end position="672"/>
    </location>
</feature>
<feature type="transmembrane region" description="Helical" evidence="10">
    <location>
        <begin position="778"/>
        <end position="797"/>
    </location>
</feature>
<evidence type="ECO:0000256" key="11">
    <source>
        <dbReference type="SAM" id="SignalP"/>
    </source>
</evidence>
<evidence type="ECO:0000313" key="14">
    <source>
        <dbReference type="Proteomes" id="UP001353858"/>
    </source>
</evidence>
<dbReference type="AlphaFoldDB" id="A0AAN7SKP3"/>
<dbReference type="InterPro" id="IPR023311">
    <property type="entry name" value="Methusela_ecto_dom_2"/>
</dbReference>
<feature type="transmembrane region" description="Helical" evidence="10">
    <location>
        <begin position="597"/>
        <end position="614"/>
    </location>
</feature>
<keyword evidence="3 10" id="KW-0812">Transmembrane</keyword>
<evidence type="ECO:0000256" key="9">
    <source>
        <dbReference type="ARBA" id="ARBA00023224"/>
    </source>
</evidence>
<sequence>MFFSIAVLSNLVVTVLSVCSPHSRYRSFDLAIDESVYDISFFNKSYISDCGCDGKFTCVRKCCDEHYVLDEGHCIFNDTVEMSIPIFQYGNIIVDDHMLNFRYVSGVNECLLDEDEDDYYYVSLNEFYIQRDGRLWLPAINTYFELEHYCIEYDDAYGPLAILCILQYDTQGLDISQRITVVGMSISLPFLLLTFLVYAILPLRSMHGKSLMCYVFSLFITYLMFIVTDSDHEGHSAISCRIIVMIFYFFFEASFTWMNVMCIDIYLTFSGPKVLPASKKRLEKRRFIYYNIYAWGVPMLLVIMVQTFSQVFKPNRWYNPGVSDQDCWLNDGIPTFIYLYLPMTIIIITNITLFAITAYKILRVQKDTAVLRKSDSSKSTDENLRFAIYLKLFLAMGVNWSMEIITWAINFRFEKVPSAVWYFTDFCNAAFGLIIFIIFVCNKKVWRLLKLKATLGICIFDGKIESGSEKLAADYNSYAPKIFNKSYVNECGCDNDFICIRKCCDVNYIEINKTCTLNKTLKMDLPVFQYGNVELEDDLISVRFISGINQCILDDNMFYEALRDEFYVQRDGRIWLPAMNTYFGQEHYCLDYNSENTIVAIICILSFDIQGLLISERLTVVGMIISLPFLFITFVVYALLPFRNQHGRCLMCYVFSLFHSQLLNVITTLHPHPDNYSAYVCRSIAMICLFFTLASVLWANVMSIDIYLTFSGSRGFHGSKKRTNRRRFIIYSVYAWGCPLLLVILVMVLSSVVKPNKWYNPGIADQECWLNDGIPSLLYLYLPMSIIAIVNITLFTITSITIRQSQRETAVLRKRNNSRHEDDKVRFAVYLKLFSVMGINWSMDIIAWAVDWQVDRIPHAIWYVTEFCNAAFGLVIFLIFVCKKNIWNLLKRRYNSIRGIPNTVVPGLEVELQNGCESKS</sequence>
<dbReference type="Pfam" id="PF00002">
    <property type="entry name" value="7tm_2"/>
    <property type="match status" value="2"/>
</dbReference>
<feature type="transmembrane region" description="Helical" evidence="10">
    <location>
        <begin position="420"/>
        <end position="441"/>
    </location>
</feature>
<feature type="transmembrane region" description="Helical" evidence="10">
    <location>
        <begin position="684"/>
        <end position="708"/>
    </location>
</feature>
<keyword evidence="7 10" id="KW-0472">Membrane</keyword>
<dbReference type="CDD" id="cd15039">
    <property type="entry name" value="7tmB3_Methuselah-like"/>
    <property type="match status" value="2"/>
</dbReference>
<feature type="transmembrane region" description="Helical" evidence="10">
    <location>
        <begin position="211"/>
        <end position="230"/>
    </location>
</feature>
<evidence type="ECO:0000256" key="3">
    <source>
        <dbReference type="ARBA" id="ARBA00022692"/>
    </source>
</evidence>
<feature type="transmembrane region" description="Helical" evidence="10">
    <location>
        <begin position="620"/>
        <end position="640"/>
    </location>
</feature>
<dbReference type="EMBL" id="JARPUR010000007">
    <property type="protein sequence ID" value="KAK4872653.1"/>
    <property type="molecule type" value="Genomic_DNA"/>
</dbReference>
<dbReference type="InterPro" id="IPR051384">
    <property type="entry name" value="Mth_GPCR"/>
</dbReference>
<evidence type="ECO:0000256" key="1">
    <source>
        <dbReference type="ARBA" id="ARBA00004127"/>
    </source>
</evidence>
<feature type="transmembrane region" description="Helical" evidence="10">
    <location>
        <begin position="242"/>
        <end position="267"/>
    </location>
</feature>
<keyword evidence="5 10" id="KW-1133">Transmembrane helix</keyword>
<feature type="transmembrane region" description="Helical" evidence="10">
    <location>
        <begin position="383"/>
        <end position="400"/>
    </location>
</feature>
<evidence type="ECO:0000256" key="2">
    <source>
        <dbReference type="ARBA" id="ARBA00008979"/>
    </source>
</evidence>
<keyword evidence="14" id="KW-1185">Reference proteome</keyword>
<feature type="domain" description="G-protein coupled receptors family 2 profile 2" evidence="12">
    <location>
        <begin position="176"/>
        <end position="443"/>
    </location>
</feature>
<dbReference type="GO" id="GO:0012505">
    <property type="term" value="C:endomembrane system"/>
    <property type="evidence" value="ECO:0007669"/>
    <property type="project" value="UniProtKB-SubCell"/>
</dbReference>
<feature type="transmembrane region" description="Helical" evidence="10">
    <location>
        <begin position="827"/>
        <end position="848"/>
    </location>
</feature>
<name>A0AAN7SKP3_9COLE</name>